<dbReference type="PATRIC" id="fig|65700.7.peg.1760"/>
<reference evidence="1 2" key="1">
    <citation type="submission" date="2015-01" db="EMBL/GenBank/DDBJ databases">
        <title>Erwinia tracheiphila.</title>
        <authorList>
            <person name="Shapiro L.R."/>
        </authorList>
    </citation>
    <scope>NUCLEOTIDE SEQUENCE [LARGE SCALE GENOMIC DNA]</scope>
    <source>
        <strain evidence="1 2">BuffGH</strain>
    </source>
</reference>
<evidence type="ECO:0000313" key="2">
    <source>
        <dbReference type="Proteomes" id="UP000033924"/>
    </source>
</evidence>
<sequence length="63" mass="6881">MSTALTGCFFILTGQELLKITTLNIAPLQGERHGSAVPRVFMTGSQLYTLRYVNFSGNHSHGP</sequence>
<dbReference type="Proteomes" id="UP000033924">
    <property type="component" value="Unassembled WGS sequence"/>
</dbReference>
<name>A0A0M2KD45_9GAMM</name>
<dbReference type="EMBL" id="JXNU01000003">
    <property type="protein sequence ID" value="KKF35217.1"/>
    <property type="molecule type" value="Genomic_DNA"/>
</dbReference>
<protein>
    <submittedName>
        <fullName evidence="1">Uncharacterized protein</fullName>
    </submittedName>
</protein>
<proteinExistence type="predicted"/>
<organism evidence="1 2">
    <name type="scientific">Erwinia tracheiphila</name>
    <dbReference type="NCBI Taxonomy" id="65700"/>
    <lineage>
        <taxon>Bacteria</taxon>
        <taxon>Pseudomonadati</taxon>
        <taxon>Pseudomonadota</taxon>
        <taxon>Gammaproteobacteria</taxon>
        <taxon>Enterobacterales</taxon>
        <taxon>Erwiniaceae</taxon>
        <taxon>Erwinia</taxon>
    </lineage>
</organism>
<keyword evidence="2" id="KW-1185">Reference proteome</keyword>
<accession>A0A0M2KD45</accession>
<comment type="caution">
    <text evidence="1">The sequence shown here is derived from an EMBL/GenBank/DDBJ whole genome shotgun (WGS) entry which is preliminary data.</text>
</comment>
<gene>
    <name evidence="1" type="ORF">SY86_06930</name>
</gene>
<dbReference type="AlphaFoldDB" id="A0A0M2KD45"/>
<evidence type="ECO:0000313" key="1">
    <source>
        <dbReference type="EMBL" id="KKF35217.1"/>
    </source>
</evidence>